<name>A0A1J1HHY4_9DIPT</name>
<protein>
    <submittedName>
        <fullName evidence="2">CLUMA_CG001443, isoform A</fullName>
    </submittedName>
</protein>
<dbReference type="EMBL" id="CVRI01000004">
    <property type="protein sequence ID" value="CRK87647.1"/>
    <property type="molecule type" value="Genomic_DNA"/>
</dbReference>
<keyword evidence="1" id="KW-0732">Signal</keyword>
<dbReference type="Proteomes" id="UP000183832">
    <property type="component" value="Unassembled WGS sequence"/>
</dbReference>
<accession>A0A1J1HHY4</accession>
<evidence type="ECO:0000256" key="1">
    <source>
        <dbReference type="SAM" id="SignalP"/>
    </source>
</evidence>
<dbReference type="AlphaFoldDB" id="A0A1J1HHY4"/>
<sequence length="186" mass="20973">MKVFKTLTLSMILGAFGVLDLSWAKRVISFTSVTCSGSNKSMMILECSVKPVAEEQNGLNIVMDFFKKIESFMLTYNFSIKIRKGFRSLVNGDKLDVCKFLNGTKTKSNVMNYVIDMVKHTFPERSLRPCPLIGRHELLNITAGRPGSTATVFPESSYRVTMKYSTNEDDNIISILLYVVSKDIKE</sequence>
<feature type="signal peptide" evidence="1">
    <location>
        <begin position="1"/>
        <end position="24"/>
    </location>
</feature>
<organism evidence="2 3">
    <name type="scientific">Clunio marinus</name>
    <dbReference type="NCBI Taxonomy" id="568069"/>
    <lineage>
        <taxon>Eukaryota</taxon>
        <taxon>Metazoa</taxon>
        <taxon>Ecdysozoa</taxon>
        <taxon>Arthropoda</taxon>
        <taxon>Hexapoda</taxon>
        <taxon>Insecta</taxon>
        <taxon>Pterygota</taxon>
        <taxon>Neoptera</taxon>
        <taxon>Endopterygota</taxon>
        <taxon>Diptera</taxon>
        <taxon>Nematocera</taxon>
        <taxon>Chironomoidea</taxon>
        <taxon>Chironomidae</taxon>
        <taxon>Clunio</taxon>
    </lineage>
</organism>
<evidence type="ECO:0000313" key="3">
    <source>
        <dbReference type="Proteomes" id="UP000183832"/>
    </source>
</evidence>
<evidence type="ECO:0000313" key="2">
    <source>
        <dbReference type="EMBL" id="CRK87647.1"/>
    </source>
</evidence>
<gene>
    <name evidence="2" type="ORF">CLUMA_CG001443</name>
</gene>
<keyword evidence="3" id="KW-1185">Reference proteome</keyword>
<proteinExistence type="predicted"/>
<feature type="chain" id="PRO_5009619021" evidence="1">
    <location>
        <begin position="25"/>
        <end position="186"/>
    </location>
</feature>
<reference evidence="2 3" key="1">
    <citation type="submission" date="2015-04" db="EMBL/GenBank/DDBJ databases">
        <authorList>
            <person name="Syromyatnikov M.Y."/>
            <person name="Popov V.N."/>
        </authorList>
    </citation>
    <scope>NUCLEOTIDE SEQUENCE [LARGE SCALE GENOMIC DNA]</scope>
</reference>
<dbReference type="PANTHER" id="PTHR20898">
    <property type="entry name" value="DAEDALUS ON 3-RELATED-RELATED"/>
    <property type="match status" value="1"/>
</dbReference>